<organism evidence="1 2">
    <name type="scientific">Brachionus plicatilis</name>
    <name type="common">Marine rotifer</name>
    <name type="synonym">Brachionus muelleri</name>
    <dbReference type="NCBI Taxonomy" id="10195"/>
    <lineage>
        <taxon>Eukaryota</taxon>
        <taxon>Metazoa</taxon>
        <taxon>Spiralia</taxon>
        <taxon>Gnathifera</taxon>
        <taxon>Rotifera</taxon>
        <taxon>Eurotatoria</taxon>
        <taxon>Monogononta</taxon>
        <taxon>Pseudotrocha</taxon>
        <taxon>Ploima</taxon>
        <taxon>Brachionidae</taxon>
        <taxon>Brachionus</taxon>
    </lineage>
</organism>
<keyword evidence="2" id="KW-1185">Reference proteome</keyword>
<accession>A0A3M7SQJ3</accession>
<evidence type="ECO:0000313" key="2">
    <source>
        <dbReference type="Proteomes" id="UP000276133"/>
    </source>
</evidence>
<name>A0A3M7SQJ3_BRAPC</name>
<evidence type="ECO:0000313" key="1">
    <source>
        <dbReference type="EMBL" id="RNA38073.1"/>
    </source>
</evidence>
<comment type="caution">
    <text evidence="1">The sequence shown here is derived from an EMBL/GenBank/DDBJ whole genome shotgun (WGS) entry which is preliminary data.</text>
</comment>
<sequence>MKLTQRLESTSSINKEVLSQICKIIVCIEGDAKVSNEKSQGFTWLKGIKYTQDTIRLKRQIKYKKITKRNLFNEIFEEDWNIFKDLFQTYPNG</sequence>
<dbReference type="Proteomes" id="UP000276133">
    <property type="component" value="Unassembled WGS sequence"/>
</dbReference>
<gene>
    <name evidence="1" type="ORF">BpHYR1_051031</name>
</gene>
<dbReference type="EMBL" id="REGN01000928">
    <property type="protein sequence ID" value="RNA38073.1"/>
    <property type="molecule type" value="Genomic_DNA"/>
</dbReference>
<proteinExistence type="predicted"/>
<dbReference type="AlphaFoldDB" id="A0A3M7SQJ3"/>
<reference evidence="1 2" key="1">
    <citation type="journal article" date="2018" name="Sci. Rep.">
        <title>Genomic signatures of local adaptation to the degree of environmental predictability in rotifers.</title>
        <authorList>
            <person name="Franch-Gras L."/>
            <person name="Hahn C."/>
            <person name="Garcia-Roger E.M."/>
            <person name="Carmona M.J."/>
            <person name="Serra M."/>
            <person name="Gomez A."/>
        </authorList>
    </citation>
    <scope>NUCLEOTIDE SEQUENCE [LARGE SCALE GENOMIC DNA]</scope>
    <source>
        <strain evidence="1">HYR1</strain>
    </source>
</reference>
<protein>
    <submittedName>
        <fullName evidence="1">Uncharacterized protein</fullName>
    </submittedName>
</protein>